<keyword evidence="3" id="KW-1185">Reference proteome</keyword>
<protein>
    <recommendedName>
        <fullName evidence="4">Antifreeze protein</fullName>
    </recommendedName>
</protein>
<name>A0AA36NIS4_9DINO</name>
<dbReference type="EMBL" id="CAUJNA010003589">
    <property type="protein sequence ID" value="CAJ1405531.1"/>
    <property type="molecule type" value="Genomic_DNA"/>
</dbReference>
<proteinExistence type="predicted"/>
<evidence type="ECO:0000256" key="1">
    <source>
        <dbReference type="SAM" id="SignalP"/>
    </source>
</evidence>
<organism evidence="2 3">
    <name type="scientific">Effrenium voratum</name>
    <dbReference type="NCBI Taxonomy" id="2562239"/>
    <lineage>
        <taxon>Eukaryota</taxon>
        <taxon>Sar</taxon>
        <taxon>Alveolata</taxon>
        <taxon>Dinophyceae</taxon>
        <taxon>Suessiales</taxon>
        <taxon>Symbiodiniaceae</taxon>
        <taxon>Effrenium</taxon>
    </lineage>
</organism>
<evidence type="ECO:0008006" key="4">
    <source>
        <dbReference type="Google" id="ProtNLM"/>
    </source>
</evidence>
<gene>
    <name evidence="2" type="ORF">EVOR1521_LOCUS27711</name>
</gene>
<keyword evidence="1" id="KW-0732">Signal</keyword>
<evidence type="ECO:0000313" key="2">
    <source>
        <dbReference type="EMBL" id="CAJ1405531.1"/>
    </source>
</evidence>
<dbReference type="AlphaFoldDB" id="A0AA36NIS4"/>
<sequence length="163" mass="16735">MAGQAGLWGRTTLWCLWPAATGAEELNPRFLSNAMWCTTVSQAQSSSSMDAATKASFRKMQALNAQDLANSLWPMAAPKAKDKDFTEEVAAAAMKNLRCLSPQGLSNLSQAPAALVFLGLPPASAAATVCAGAASASNSQEPANAARALATTKAAGTTAFAEV</sequence>
<dbReference type="Proteomes" id="UP001178507">
    <property type="component" value="Unassembled WGS sequence"/>
</dbReference>
<comment type="caution">
    <text evidence="2">The sequence shown here is derived from an EMBL/GenBank/DDBJ whole genome shotgun (WGS) entry which is preliminary data.</text>
</comment>
<accession>A0AA36NIS4</accession>
<feature type="chain" id="PRO_5041298979" description="Antifreeze protein" evidence="1">
    <location>
        <begin position="24"/>
        <end position="163"/>
    </location>
</feature>
<evidence type="ECO:0000313" key="3">
    <source>
        <dbReference type="Proteomes" id="UP001178507"/>
    </source>
</evidence>
<reference evidence="2" key="1">
    <citation type="submission" date="2023-08" db="EMBL/GenBank/DDBJ databases">
        <authorList>
            <person name="Chen Y."/>
            <person name="Shah S."/>
            <person name="Dougan E. K."/>
            <person name="Thang M."/>
            <person name="Chan C."/>
        </authorList>
    </citation>
    <scope>NUCLEOTIDE SEQUENCE</scope>
</reference>
<feature type="signal peptide" evidence="1">
    <location>
        <begin position="1"/>
        <end position="23"/>
    </location>
</feature>